<dbReference type="AlphaFoldDB" id="I1CZG1"/>
<name>I1CZG1_9PSEU</name>
<evidence type="ECO:0000313" key="2">
    <source>
        <dbReference type="Proteomes" id="UP000005087"/>
    </source>
</evidence>
<dbReference type="InterPro" id="IPR036390">
    <property type="entry name" value="WH_DNA-bd_sf"/>
</dbReference>
<accession>I1CZG1</accession>
<dbReference type="SUPFAM" id="SSF46785">
    <property type="entry name" value="Winged helix' DNA-binding domain"/>
    <property type="match status" value="1"/>
</dbReference>
<reference evidence="1 2" key="1">
    <citation type="submission" date="2011-09" db="EMBL/GenBank/DDBJ databases">
        <authorList>
            <consortium name="US DOE Joint Genome Institute (JGI-PGF)"/>
            <person name="Lucas S."/>
            <person name="Han J."/>
            <person name="Lapidus A."/>
            <person name="Cheng J.-F."/>
            <person name="Goodwin L."/>
            <person name="Pitluck S."/>
            <person name="Peters L."/>
            <person name="Land M.L."/>
            <person name="Hauser L."/>
            <person name="Brambilla E."/>
            <person name="Klenk H.-P."/>
            <person name="Woyke T.J."/>
        </authorList>
    </citation>
    <scope>NUCLEOTIDE SEQUENCE [LARGE SCALE GENOMIC DNA]</scope>
    <source>
        <strain evidence="1 2">K62</strain>
    </source>
</reference>
<dbReference type="EMBL" id="CM001484">
    <property type="protein sequence ID" value="EIE98085.1"/>
    <property type="molecule type" value="Genomic_DNA"/>
</dbReference>
<sequence length="329" mass="36298">MPRTLHELYAVLPDEALDLLEKPASRGTREILRKTFIRFAIDAGLTEDEILLVDKEAAWSHSGRLTVRDQLEALRERVINRKWTGRTGGTDRAVALALISWAYEVGVWHLDANERDLAIRAGVGKTTAHKALGRLREAGLCSPVAGSGGPMNARTWELNLQWGSIGNKEDHIKPVEGSSPVNVVPFVPTPGHWHPAFLPNALGRTAGLIYESMPDDLTVTVTADEVADNLGCHVKTARRNLSRLVDHGLLVSHPGKPITYGHSDAGTERLDEIAEEYGVTDWASRAADRVVRERRAHDIGLQQWAKKNAGPSEGKWECVVSPIRPVQRR</sequence>
<proteinExistence type="predicted"/>
<protein>
    <submittedName>
        <fullName evidence="1">Uncharacterized protein</fullName>
    </submittedName>
</protein>
<dbReference type="STRING" id="928724.SacglDRAFT_01152"/>
<gene>
    <name evidence="1" type="ORF">SacglDRAFT_01152</name>
</gene>
<dbReference type="Proteomes" id="UP000005087">
    <property type="component" value="Chromosome"/>
</dbReference>
<reference evidence="2" key="2">
    <citation type="submission" date="2012-01" db="EMBL/GenBank/DDBJ databases">
        <title>Noncontiguous Finished sequence of chromosome of Saccharomonospora glauca K62.</title>
        <authorList>
            <consortium name="US DOE Joint Genome Institute"/>
            <person name="Lucas S."/>
            <person name="Han J."/>
            <person name="Lapidus A."/>
            <person name="Cheng J.-F."/>
            <person name="Goodwin L."/>
            <person name="Pitluck S."/>
            <person name="Peters L."/>
            <person name="Mikhailova N."/>
            <person name="Held B."/>
            <person name="Detter J.C."/>
            <person name="Han C."/>
            <person name="Tapia R."/>
            <person name="Land M."/>
            <person name="Hauser L."/>
            <person name="Kyrpides N."/>
            <person name="Ivanova N."/>
            <person name="Pagani I."/>
            <person name="Brambilla E.-M."/>
            <person name="Klenk H.-P."/>
            <person name="Woyke T."/>
        </authorList>
    </citation>
    <scope>NUCLEOTIDE SEQUENCE [LARGE SCALE GENOMIC DNA]</scope>
    <source>
        <strain evidence="2">K62</strain>
    </source>
</reference>
<organism evidence="1 2">
    <name type="scientific">Saccharomonospora glauca K62</name>
    <dbReference type="NCBI Taxonomy" id="928724"/>
    <lineage>
        <taxon>Bacteria</taxon>
        <taxon>Bacillati</taxon>
        <taxon>Actinomycetota</taxon>
        <taxon>Actinomycetes</taxon>
        <taxon>Pseudonocardiales</taxon>
        <taxon>Pseudonocardiaceae</taxon>
        <taxon>Saccharomonospora</taxon>
    </lineage>
</organism>
<dbReference type="HOGENOM" id="CLU_844377_0_0_11"/>
<keyword evidence="2" id="KW-1185">Reference proteome</keyword>
<evidence type="ECO:0000313" key="1">
    <source>
        <dbReference type="EMBL" id="EIE98085.1"/>
    </source>
</evidence>